<proteinExistence type="predicted"/>
<protein>
    <recommendedName>
        <fullName evidence="3">TRAF-type domain-containing protein</fullName>
    </recommendedName>
</protein>
<dbReference type="Proteomes" id="UP001178507">
    <property type="component" value="Unassembled WGS sequence"/>
</dbReference>
<organism evidence="1 2">
    <name type="scientific">Effrenium voratum</name>
    <dbReference type="NCBI Taxonomy" id="2562239"/>
    <lineage>
        <taxon>Eukaryota</taxon>
        <taxon>Sar</taxon>
        <taxon>Alveolata</taxon>
        <taxon>Dinophyceae</taxon>
        <taxon>Suessiales</taxon>
        <taxon>Symbiodiniaceae</taxon>
        <taxon>Effrenium</taxon>
    </lineage>
</organism>
<gene>
    <name evidence="1" type="ORF">EVOR1521_LOCUS21086</name>
</gene>
<dbReference type="EMBL" id="CAUJNA010003249">
    <property type="protein sequence ID" value="CAJ1396967.1"/>
    <property type="molecule type" value="Genomic_DNA"/>
</dbReference>
<dbReference type="AlphaFoldDB" id="A0AA36N7E0"/>
<evidence type="ECO:0000313" key="2">
    <source>
        <dbReference type="Proteomes" id="UP001178507"/>
    </source>
</evidence>
<evidence type="ECO:0008006" key="3">
    <source>
        <dbReference type="Google" id="ProtNLM"/>
    </source>
</evidence>
<name>A0AA36N7E0_9DINO</name>
<keyword evidence="2" id="KW-1185">Reference proteome</keyword>
<comment type="caution">
    <text evidence="1">The sequence shown here is derived from an EMBL/GenBank/DDBJ whole genome shotgun (WGS) entry which is preliminary data.</text>
</comment>
<sequence length="165" mass="18091">MRHSGIGDFIDTASCAVFLEHRRCPRHCGQLLVGKDAARHLSQECPNREEICPAGCGDRLLGYEIDDPEQHPTVCPMKRAMDAVESAIQASAVKDYRLAMEAVYAERDHARARIKARGERDPGPVFSTPGCTKRLRGLNEEGLNLLSRARLTWVIGVASLGPALA</sequence>
<accession>A0AA36N7E0</accession>
<dbReference type="Gene3D" id="3.30.40.10">
    <property type="entry name" value="Zinc/RING finger domain, C3HC4 (zinc finger)"/>
    <property type="match status" value="1"/>
</dbReference>
<reference evidence="1" key="1">
    <citation type="submission" date="2023-08" db="EMBL/GenBank/DDBJ databases">
        <authorList>
            <person name="Chen Y."/>
            <person name="Shah S."/>
            <person name="Dougan E. K."/>
            <person name="Thang M."/>
            <person name="Chan C."/>
        </authorList>
    </citation>
    <scope>NUCLEOTIDE SEQUENCE</scope>
</reference>
<dbReference type="InterPro" id="IPR013083">
    <property type="entry name" value="Znf_RING/FYVE/PHD"/>
</dbReference>
<evidence type="ECO:0000313" key="1">
    <source>
        <dbReference type="EMBL" id="CAJ1396967.1"/>
    </source>
</evidence>